<name>A0A8C6MU38_MUSSI</name>
<keyword evidence="3" id="KW-1015">Disulfide bond</keyword>
<dbReference type="GO" id="GO:0002250">
    <property type="term" value="P:adaptive immune response"/>
    <property type="evidence" value="ECO:0007669"/>
    <property type="project" value="UniProtKB-KW"/>
</dbReference>
<dbReference type="InterPro" id="IPR007110">
    <property type="entry name" value="Ig-like_dom"/>
</dbReference>
<dbReference type="SUPFAM" id="SSF48726">
    <property type="entry name" value="Immunoglobulin"/>
    <property type="match status" value="1"/>
</dbReference>
<proteinExistence type="predicted"/>
<dbReference type="InterPro" id="IPR013783">
    <property type="entry name" value="Ig-like_fold"/>
</dbReference>
<dbReference type="InterPro" id="IPR050150">
    <property type="entry name" value="IgV_Light_Chain"/>
</dbReference>
<dbReference type="SMART" id="SM00406">
    <property type="entry name" value="IGv"/>
    <property type="match status" value="1"/>
</dbReference>
<dbReference type="Proteomes" id="UP000694415">
    <property type="component" value="Unplaced"/>
</dbReference>
<dbReference type="PROSITE" id="PS50835">
    <property type="entry name" value="IG_LIKE"/>
    <property type="match status" value="1"/>
</dbReference>
<organism evidence="6 7">
    <name type="scientific">Mus spicilegus</name>
    <name type="common">Mound-building mouse</name>
    <dbReference type="NCBI Taxonomy" id="10103"/>
    <lineage>
        <taxon>Eukaryota</taxon>
        <taxon>Metazoa</taxon>
        <taxon>Chordata</taxon>
        <taxon>Craniata</taxon>
        <taxon>Vertebrata</taxon>
        <taxon>Euteleostomi</taxon>
        <taxon>Mammalia</taxon>
        <taxon>Eutheria</taxon>
        <taxon>Euarchontoglires</taxon>
        <taxon>Glires</taxon>
        <taxon>Rodentia</taxon>
        <taxon>Myomorpha</taxon>
        <taxon>Muroidea</taxon>
        <taxon>Muridae</taxon>
        <taxon>Murinae</taxon>
        <taxon>Mus</taxon>
        <taxon>Mus</taxon>
    </lineage>
</organism>
<reference evidence="6" key="2">
    <citation type="submission" date="2025-09" db="UniProtKB">
        <authorList>
            <consortium name="Ensembl"/>
        </authorList>
    </citation>
    <scope>IDENTIFICATION</scope>
</reference>
<dbReference type="Pfam" id="PF07686">
    <property type="entry name" value="V-set"/>
    <property type="match status" value="1"/>
</dbReference>
<dbReference type="GO" id="GO:0005886">
    <property type="term" value="C:plasma membrane"/>
    <property type="evidence" value="ECO:0007669"/>
    <property type="project" value="UniProtKB-ARBA"/>
</dbReference>
<keyword evidence="4" id="KW-1280">Immunoglobulin</keyword>
<dbReference type="GeneTree" id="ENSGT00940000153924"/>
<evidence type="ECO:0000256" key="3">
    <source>
        <dbReference type="ARBA" id="ARBA00023157"/>
    </source>
</evidence>
<keyword evidence="1" id="KW-0391">Immunity</keyword>
<dbReference type="InterPro" id="IPR003599">
    <property type="entry name" value="Ig_sub"/>
</dbReference>
<dbReference type="Ensembl" id="ENSMSIT00000015595.1">
    <property type="protein sequence ID" value="ENSMSIP00000012280.1"/>
    <property type="gene ID" value="ENSMSIG00000010712.1"/>
</dbReference>
<feature type="domain" description="Ig-like" evidence="5">
    <location>
        <begin position="16"/>
        <end position="102"/>
    </location>
</feature>
<evidence type="ECO:0000256" key="1">
    <source>
        <dbReference type="ARBA" id="ARBA00022859"/>
    </source>
</evidence>
<evidence type="ECO:0000256" key="2">
    <source>
        <dbReference type="ARBA" id="ARBA00023130"/>
    </source>
</evidence>
<keyword evidence="2" id="KW-1064">Adaptive immunity</keyword>
<dbReference type="AlphaFoldDB" id="A0A8C6MU38"/>
<dbReference type="InterPro" id="IPR013106">
    <property type="entry name" value="Ig_V-set"/>
</dbReference>
<accession>A0A8C6MU38</accession>
<sequence>MGFIFNFKILGTRCDIRMIQTPASLSGSLGESVTITCQASQDIGKSLLWYQQKTGNPPKILIYTASNLADGISSRFSGSGSGTQFFLKISSLKPEDTATYYCCQVWGGCTGVICYH</sequence>
<dbReference type="GO" id="GO:0019814">
    <property type="term" value="C:immunoglobulin complex"/>
    <property type="evidence" value="ECO:0007669"/>
    <property type="project" value="UniProtKB-KW"/>
</dbReference>
<dbReference type="FunFam" id="2.60.40.10:FF:000212">
    <property type="entry name" value="Immunoglobulin kappa chain variable 12-38"/>
    <property type="match status" value="1"/>
</dbReference>
<evidence type="ECO:0000259" key="5">
    <source>
        <dbReference type="PROSITE" id="PS50835"/>
    </source>
</evidence>
<keyword evidence="7" id="KW-1185">Reference proteome</keyword>
<dbReference type="SMART" id="SM00409">
    <property type="entry name" value="IG"/>
    <property type="match status" value="1"/>
</dbReference>
<dbReference type="PANTHER" id="PTHR23267">
    <property type="entry name" value="IMMUNOGLOBULIN LIGHT CHAIN"/>
    <property type="match status" value="1"/>
</dbReference>
<reference evidence="6" key="1">
    <citation type="submission" date="2025-08" db="UniProtKB">
        <authorList>
            <consortium name="Ensembl"/>
        </authorList>
    </citation>
    <scope>IDENTIFICATION</scope>
</reference>
<evidence type="ECO:0000256" key="4">
    <source>
        <dbReference type="ARBA" id="ARBA00043265"/>
    </source>
</evidence>
<dbReference type="Gene3D" id="2.60.40.10">
    <property type="entry name" value="Immunoglobulins"/>
    <property type="match status" value="1"/>
</dbReference>
<evidence type="ECO:0000313" key="6">
    <source>
        <dbReference type="Ensembl" id="ENSMSIP00000012280.1"/>
    </source>
</evidence>
<protein>
    <recommendedName>
        <fullName evidence="5">Ig-like domain-containing protein</fullName>
    </recommendedName>
</protein>
<evidence type="ECO:0000313" key="7">
    <source>
        <dbReference type="Proteomes" id="UP000694415"/>
    </source>
</evidence>
<dbReference type="InterPro" id="IPR036179">
    <property type="entry name" value="Ig-like_dom_sf"/>
</dbReference>
<dbReference type="GO" id="GO:0005576">
    <property type="term" value="C:extracellular region"/>
    <property type="evidence" value="ECO:0007669"/>
    <property type="project" value="UniProtKB-ARBA"/>
</dbReference>